<dbReference type="InterPro" id="IPR036397">
    <property type="entry name" value="RNaseH_sf"/>
</dbReference>
<protein>
    <submittedName>
        <fullName evidence="4">Transposon Ty3-I Gag-Pol polyprotein</fullName>
    </submittedName>
</protein>
<comment type="caution">
    <text evidence="4">The sequence shown here is derived from an EMBL/GenBank/DDBJ whole genome shotgun (WGS) entry which is preliminary data.</text>
</comment>
<reference evidence="4 5" key="1">
    <citation type="journal article" date="2018" name="PLoS Genet.">
        <title>Population sequencing reveals clonal diversity and ancestral inbreeding in the grapevine cultivar Chardonnay.</title>
        <authorList>
            <person name="Roach M.J."/>
            <person name="Johnson D.L."/>
            <person name="Bohlmann J."/>
            <person name="van Vuuren H.J."/>
            <person name="Jones S.J."/>
            <person name="Pretorius I.S."/>
            <person name="Schmidt S.A."/>
            <person name="Borneman A.R."/>
        </authorList>
    </citation>
    <scope>NUCLEOTIDE SEQUENCE [LARGE SCALE GENOMIC DNA]</scope>
    <source>
        <strain evidence="5">cv. Chardonnay</strain>
        <tissue evidence="4">Leaf</tissue>
    </source>
</reference>
<dbReference type="GO" id="GO:0003824">
    <property type="term" value="F:catalytic activity"/>
    <property type="evidence" value="ECO:0007669"/>
    <property type="project" value="UniProtKB-KW"/>
</dbReference>
<dbReference type="PANTHER" id="PTHR37984">
    <property type="entry name" value="PROTEIN CBG26694"/>
    <property type="match status" value="1"/>
</dbReference>
<name>A0A438BT77_VITVI</name>
<dbReference type="GO" id="GO:0003676">
    <property type="term" value="F:nucleic acid binding"/>
    <property type="evidence" value="ECO:0007669"/>
    <property type="project" value="InterPro"/>
</dbReference>
<dbReference type="InterPro" id="IPR041577">
    <property type="entry name" value="RT_RNaseH_2"/>
</dbReference>
<keyword evidence="1" id="KW-0511">Multifunctional enzyme</keyword>
<dbReference type="SUPFAM" id="SSF56672">
    <property type="entry name" value="DNA/RNA polymerases"/>
    <property type="match status" value="1"/>
</dbReference>
<feature type="domain" description="Reverse transcriptase/retrotransposon-derived protein RNase H-like" evidence="2">
    <location>
        <begin position="1"/>
        <end position="48"/>
    </location>
</feature>
<evidence type="ECO:0000313" key="4">
    <source>
        <dbReference type="EMBL" id="RVW14163.1"/>
    </source>
</evidence>
<evidence type="ECO:0000259" key="3">
    <source>
        <dbReference type="Pfam" id="PF24626"/>
    </source>
</evidence>
<dbReference type="Proteomes" id="UP000288805">
    <property type="component" value="Unassembled WGS sequence"/>
</dbReference>
<dbReference type="Gene3D" id="3.30.420.10">
    <property type="entry name" value="Ribonuclease H-like superfamily/Ribonuclease H"/>
    <property type="match status" value="1"/>
</dbReference>
<sequence>MSLPDFEKAFEVACDASHVGIGAVLRQEGHLVAFFSEKLNGAKEKNTSHMILNSMRCSFHPQTDGQTEVFNRNLGNLLRCIVRDQLRNWDNVLPQAEFAFNSSTNHTTRYSPFEVAYGLKPKQPIDLISLPTSVRTNQDGDAFARHIRDIHEKVQEKIKLSNENYKEATSAHRIYIQFQEGDLVMVCLRPKRFHPSTYQKLQAKKTGPFRVLKRLGKNVYLLKLPLDLHISPIFNVEDMCIYHGHHNDVSEELDLQLPPTLSPRPKIEYVLDDQLVSTQQGGYQKFLAK</sequence>
<dbReference type="InterPro" id="IPR056924">
    <property type="entry name" value="SH3_Tf2-1"/>
</dbReference>
<dbReference type="Pfam" id="PF24626">
    <property type="entry name" value="SH3_Tf2-1"/>
    <property type="match status" value="1"/>
</dbReference>
<dbReference type="SUPFAM" id="SSF53098">
    <property type="entry name" value="Ribonuclease H-like"/>
    <property type="match status" value="1"/>
</dbReference>
<gene>
    <name evidence="4" type="primary">TY3B-I_784</name>
    <name evidence="4" type="ORF">CK203_084903</name>
</gene>
<dbReference type="InterPro" id="IPR012337">
    <property type="entry name" value="RNaseH-like_sf"/>
</dbReference>
<evidence type="ECO:0000259" key="2">
    <source>
        <dbReference type="Pfam" id="PF17919"/>
    </source>
</evidence>
<proteinExistence type="predicted"/>
<dbReference type="AlphaFoldDB" id="A0A438BT77"/>
<dbReference type="PANTHER" id="PTHR37984:SF5">
    <property type="entry name" value="PROTEIN NYNRIN-LIKE"/>
    <property type="match status" value="1"/>
</dbReference>
<dbReference type="InterPro" id="IPR043502">
    <property type="entry name" value="DNA/RNA_pol_sf"/>
</dbReference>
<evidence type="ECO:0000313" key="5">
    <source>
        <dbReference type="Proteomes" id="UP000288805"/>
    </source>
</evidence>
<accession>A0A438BT77</accession>
<organism evidence="4 5">
    <name type="scientific">Vitis vinifera</name>
    <name type="common">Grape</name>
    <dbReference type="NCBI Taxonomy" id="29760"/>
    <lineage>
        <taxon>Eukaryota</taxon>
        <taxon>Viridiplantae</taxon>
        <taxon>Streptophyta</taxon>
        <taxon>Embryophyta</taxon>
        <taxon>Tracheophyta</taxon>
        <taxon>Spermatophyta</taxon>
        <taxon>Magnoliopsida</taxon>
        <taxon>eudicotyledons</taxon>
        <taxon>Gunneridae</taxon>
        <taxon>Pentapetalae</taxon>
        <taxon>rosids</taxon>
        <taxon>Vitales</taxon>
        <taxon>Vitaceae</taxon>
        <taxon>Viteae</taxon>
        <taxon>Vitis</taxon>
    </lineage>
</organism>
<dbReference type="Pfam" id="PF17919">
    <property type="entry name" value="RT_RNaseH_2"/>
    <property type="match status" value="1"/>
</dbReference>
<dbReference type="InterPro" id="IPR050951">
    <property type="entry name" value="Retrovirus_Pol_polyprotein"/>
</dbReference>
<feature type="domain" description="Tf2-1-like SH3-like" evidence="3">
    <location>
        <begin position="181"/>
        <end position="239"/>
    </location>
</feature>
<dbReference type="EMBL" id="QGNW01002628">
    <property type="protein sequence ID" value="RVW14163.1"/>
    <property type="molecule type" value="Genomic_DNA"/>
</dbReference>
<evidence type="ECO:0000256" key="1">
    <source>
        <dbReference type="ARBA" id="ARBA00023268"/>
    </source>
</evidence>